<organism evidence="1 2">
    <name type="scientific">Lacihabitans soyangensis</name>
    <dbReference type="NCBI Taxonomy" id="869394"/>
    <lineage>
        <taxon>Bacteria</taxon>
        <taxon>Pseudomonadati</taxon>
        <taxon>Bacteroidota</taxon>
        <taxon>Cytophagia</taxon>
        <taxon>Cytophagales</taxon>
        <taxon>Leadbetterellaceae</taxon>
        <taxon>Lacihabitans</taxon>
    </lineage>
</organism>
<comment type="caution">
    <text evidence="1">The sequence shown here is derived from an EMBL/GenBank/DDBJ whole genome shotgun (WGS) entry which is preliminary data.</text>
</comment>
<protein>
    <submittedName>
        <fullName evidence="1">Uncharacterized protein</fullName>
    </submittedName>
</protein>
<dbReference type="Proteomes" id="UP001204144">
    <property type="component" value="Unassembled WGS sequence"/>
</dbReference>
<proteinExistence type="predicted"/>
<dbReference type="AlphaFoldDB" id="A0AAE3KSW6"/>
<dbReference type="RefSeq" id="WP_255035402.1">
    <property type="nucleotide sequence ID" value="NZ_RJUF01000002.1"/>
</dbReference>
<keyword evidence="2" id="KW-1185">Reference proteome</keyword>
<reference evidence="1 2" key="1">
    <citation type="submission" date="2018-11" db="EMBL/GenBank/DDBJ databases">
        <title>Novel bacteria species description.</title>
        <authorList>
            <person name="Han J.-H."/>
        </authorList>
    </citation>
    <scope>NUCLEOTIDE SEQUENCE [LARGE SCALE GENOMIC DNA]</scope>
    <source>
        <strain evidence="1 2">KCTC23259</strain>
    </source>
</reference>
<sequence>MTVRKIIELIDLIKDKIGKDNFSSKLQDYLVTIQNNNNNLVLLKELTEKLIADFKKLEQEGIRELLDKVLMNKEKPFTDDSFLKQLTTLKEQNYPDSGSHYNTLNAIITQLQLRVNSNIEELDKISTTVIPFLSKDYSELQSDTNAIFAIIFNNEKSYNSLKLLSFELKNWDRGLFIYQQIISEETPKPFEIIEIDQGSIEVVLNFIFEVGEKLLDLFKTGFEVYGAYLAYKTVVQETLSKSFRGNQKLIKGEEEREQLLLENVRIAVREEVKKQAKKGKKQEALEKKIEEVTKLVTEHIIKGNSVKLLSAPEEKEEIFNKEDEKEILYVKTKVDYKKLDEVTKQLLISEFTTQPKTENYEID</sequence>
<evidence type="ECO:0000313" key="1">
    <source>
        <dbReference type="EMBL" id="MCP9761661.1"/>
    </source>
</evidence>
<name>A0AAE3KSW6_9BACT</name>
<dbReference type="EMBL" id="RJUF01000002">
    <property type="protein sequence ID" value="MCP9761661.1"/>
    <property type="molecule type" value="Genomic_DNA"/>
</dbReference>
<evidence type="ECO:0000313" key="2">
    <source>
        <dbReference type="Proteomes" id="UP001204144"/>
    </source>
</evidence>
<gene>
    <name evidence="1" type="ORF">EGI31_01755</name>
</gene>
<accession>A0AAE3KSW6</accession>